<accession>A0A9P9WKK0</accession>
<reference evidence="1" key="1">
    <citation type="submission" date="2021-03" db="EMBL/GenBank/DDBJ databases">
        <title>Revisited historic fungal species revealed as producer of novel bioactive compounds through whole genome sequencing and comparative genomics.</title>
        <authorList>
            <person name="Vignolle G.A."/>
            <person name="Hochenegger N."/>
            <person name="Mach R.L."/>
            <person name="Mach-Aigner A.R."/>
            <person name="Javad Rahimi M."/>
            <person name="Salim K.A."/>
            <person name="Chan C.M."/>
            <person name="Lim L.B.L."/>
            <person name="Cai F."/>
            <person name="Druzhinina I.S."/>
            <person name="U'Ren J.M."/>
            <person name="Derntl C."/>
        </authorList>
    </citation>
    <scope>NUCLEOTIDE SEQUENCE</scope>
    <source>
        <strain evidence="1">TUCIM 5799</strain>
    </source>
</reference>
<dbReference type="AlphaFoldDB" id="A0A9P9WKK0"/>
<protein>
    <submittedName>
        <fullName evidence="1">Uncharacterized protein</fullName>
    </submittedName>
</protein>
<keyword evidence="2" id="KW-1185">Reference proteome</keyword>
<dbReference type="EMBL" id="JAFIMR010000017">
    <property type="protein sequence ID" value="KAI1868328.1"/>
    <property type="molecule type" value="Genomic_DNA"/>
</dbReference>
<name>A0A9P9WKK0_9PEZI</name>
<evidence type="ECO:0000313" key="1">
    <source>
        <dbReference type="EMBL" id="KAI1868328.1"/>
    </source>
</evidence>
<proteinExistence type="predicted"/>
<evidence type="ECO:0000313" key="2">
    <source>
        <dbReference type="Proteomes" id="UP000829685"/>
    </source>
</evidence>
<gene>
    <name evidence="1" type="ORF">JX265_007151</name>
</gene>
<sequence length="82" mass="9120">MLFPNLFNKGRVIPVVHAFHFYDIEVRASEEDADPVAVRDLKPGCKTGSARLSLGPNYPGRRLLAFDGKFEVPTSVTPWHPA</sequence>
<dbReference type="Proteomes" id="UP000829685">
    <property type="component" value="Unassembled WGS sequence"/>
</dbReference>
<organism evidence="1 2">
    <name type="scientific">Neoarthrinium moseri</name>
    <dbReference type="NCBI Taxonomy" id="1658444"/>
    <lineage>
        <taxon>Eukaryota</taxon>
        <taxon>Fungi</taxon>
        <taxon>Dikarya</taxon>
        <taxon>Ascomycota</taxon>
        <taxon>Pezizomycotina</taxon>
        <taxon>Sordariomycetes</taxon>
        <taxon>Xylariomycetidae</taxon>
        <taxon>Amphisphaeriales</taxon>
        <taxon>Apiosporaceae</taxon>
        <taxon>Neoarthrinium</taxon>
    </lineage>
</organism>
<comment type="caution">
    <text evidence="1">The sequence shown here is derived from an EMBL/GenBank/DDBJ whole genome shotgun (WGS) entry which is preliminary data.</text>
</comment>